<dbReference type="PANTHER" id="PTHR10480:SF8">
    <property type="entry name" value="PROTEIN UNC-13 HOMOLOG B"/>
    <property type="match status" value="1"/>
</dbReference>
<evidence type="ECO:0000313" key="4">
    <source>
        <dbReference type="Proteomes" id="UP001476798"/>
    </source>
</evidence>
<sequence length="213" mass="24029">MLLLSCFISCAASVPVHSGKGIRLTPNEKIQPSRGSGVDKPIGEVSLQIELYTHPKSEERKVTLKVIGASDLKWQTSGMFRPFVEVTMIGPHLSDRKRKFQTKSKNNSWSPKYNETFHFVLGNQDGFECYEVQACVKDYCFGRADRVVGLAVVQLRDIMERGNCACWCPLGQRIYMDDTGLTAMRILSQRSNDDVAKEFVRLKSETRSAEEGR</sequence>
<evidence type="ECO:0000259" key="2">
    <source>
        <dbReference type="PROSITE" id="PS50004"/>
    </source>
</evidence>
<dbReference type="SUPFAM" id="SSF49562">
    <property type="entry name" value="C2 domain (Calcium/lipid-binding domain, CaLB)"/>
    <property type="match status" value="1"/>
</dbReference>
<evidence type="ECO:0000256" key="1">
    <source>
        <dbReference type="SAM" id="SignalP"/>
    </source>
</evidence>
<keyword evidence="1" id="KW-0732">Signal</keyword>
<gene>
    <name evidence="3" type="primary">UNC13B_1</name>
    <name evidence="3" type="ORF">GOODEAATRI_014916</name>
</gene>
<dbReference type="CDD" id="cd08395">
    <property type="entry name" value="C2C_Munc13"/>
    <property type="match status" value="1"/>
</dbReference>
<dbReference type="InterPro" id="IPR027080">
    <property type="entry name" value="Unc-13"/>
</dbReference>
<dbReference type="SMART" id="SM00239">
    <property type="entry name" value="C2"/>
    <property type="match status" value="1"/>
</dbReference>
<dbReference type="PANTHER" id="PTHR10480">
    <property type="entry name" value="PROTEIN UNC-13 HOMOLOG"/>
    <property type="match status" value="1"/>
</dbReference>
<organism evidence="3 4">
    <name type="scientific">Goodea atripinnis</name>
    <dbReference type="NCBI Taxonomy" id="208336"/>
    <lineage>
        <taxon>Eukaryota</taxon>
        <taxon>Metazoa</taxon>
        <taxon>Chordata</taxon>
        <taxon>Craniata</taxon>
        <taxon>Vertebrata</taxon>
        <taxon>Euteleostomi</taxon>
        <taxon>Actinopterygii</taxon>
        <taxon>Neopterygii</taxon>
        <taxon>Teleostei</taxon>
        <taxon>Neoteleostei</taxon>
        <taxon>Acanthomorphata</taxon>
        <taxon>Ovalentaria</taxon>
        <taxon>Atherinomorphae</taxon>
        <taxon>Cyprinodontiformes</taxon>
        <taxon>Goodeidae</taxon>
        <taxon>Goodea</taxon>
    </lineage>
</organism>
<dbReference type="EMBL" id="JAHRIO010021067">
    <property type="protein sequence ID" value="MEQ2165245.1"/>
    <property type="molecule type" value="Genomic_DNA"/>
</dbReference>
<evidence type="ECO:0000313" key="3">
    <source>
        <dbReference type="EMBL" id="MEQ2165245.1"/>
    </source>
</evidence>
<keyword evidence="4" id="KW-1185">Reference proteome</keyword>
<dbReference type="Proteomes" id="UP001476798">
    <property type="component" value="Unassembled WGS sequence"/>
</dbReference>
<name>A0ABV0N1I4_9TELE</name>
<feature type="signal peptide" evidence="1">
    <location>
        <begin position="1"/>
        <end position="18"/>
    </location>
</feature>
<reference evidence="3 4" key="1">
    <citation type="submission" date="2021-06" db="EMBL/GenBank/DDBJ databases">
        <authorList>
            <person name="Palmer J.M."/>
        </authorList>
    </citation>
    <scope>NUCLEOTIDE SEQUENCE [LARGE SCALE GENOMIC DNA]</scope>
    <source>
        <strain evidence="3 4">GA_2019</strain>
        <tissue evidence="3">Muscle</tissue>
    </source>
</reference>
<proteinExistence type="predicted"/>
<comment type="caution">
    <text evidence="3">The sequence shown here is derived from an EMBL/GenBank/DDBJ whole genome shotgun (WGS) entry which is preliminary data.</text>
</comment>
<dbReference type="InterPro" id="IPR000008">
    <property type="entry name" value="C2_dom"/>
</dbReference>
<dbReference type="Gene3D" id="2.60.40.150">
    <property type="entry name" value="C2 domain"/>
    <property type="match status" value="1"/>
</dbReference>
<dbReference type="PROSITE" id="PS50004">
    <property type="entry name" value="C2"/>
    <property type="match status" value="1"/>
</dbReference>
<dbReference type="InterPro" id="IPR035892">
    <property type="entry name" value="C2_domain_sf"/>
</dbReference>
<accession>A0ABV0N1I4</accession>
<dbReference type="Pfam" id="PF00168">
    <property type="entry name" value="C2"/>
    <property type="match status" value="1"/>
</dbReference>
<feature type="domain" description="C2" evidence="2">
    <location>
        <begin position="41"/>
        <end position="168"/>
    </location>
</feature>
<protein>
    <submittedName>
        <fullName evidence="3">Protein unc-13 B</fullName>
    </submittedName>
</protein>
<feature type="chain" id="PRO_5046042467" evidence="1">
    <location>
        <begin position="19"/>
        <end position="213"/>
    </location>
</feature>